<dbReference type="OrthoDB" id="3364132at2759"/>
<keyword evidence="1" id="KW-0175">Coiled coil</keyword>
<feature type="domain" description="DUF7918" evidence="3">
    <location>
        <begin position="12"/>
        <end position="209"/>
    </location>
</feature>
<evidence type="ECO:0000313" key="5">
    <source>
        <dbReference type="Proteomes" id="UP000323386"/>
    </source>
</evidence>
<proteinExistence type="predicted"/>
<name>A0A5C3ERX5_9BASI</name>
<dbReference type="InterPro" id="IPR057678">
    <property type="entry name" value="DUF7918"/>
</dbReference>
<dbReference type="EMBL" id="OOIP01000001">
    <property type="protein sequence ID" value="SPO34998.1"/>
    <property type="molecule type" value="Genomic_DNA"/>
</dbReference>
<reference evidence="4 5" key="1">
    <citation type="submission" date="2018-03" db="EMBL/GenBank/DDBJ databases">
        <authorList>
            <person name="Guldener U."/>
        </authorList>
    </citation>
    <scope>NUCLEOTIDE SEQUENCE [LARGE SCALE GENOMIC DNA]</scope>
    <source>
        <strain evidence="4 5">DAOM196992</strain>
    </source>
</reference>
<evidence type="ECO:0000259" key="3">
    <source>
        <dbReference type="Pfam" id="PF25534"/>
    </source>
</evidence>
<sequence>MFLHGLEAKIAIRHDDEPDRQLKESKVEASERECSAYVCSTDGARLVLSLERDPTMEADLAIELVLDGKVLSPYYFYRYPNFNPGGYQMASTAITNAERAPFIFKKINLARPAQGDAGDRPEQLGSIELRVYHVKVTGLIARTWFGSSRQPAWVDEAALKERKKFTAVPLEHRIDCQFSFEYVTNDPIATFKYKYASRDVLEASGILPQFMAAVPTGNFRAFALQLQASNTELREKIERLEARLNGIKQEFKADVPKVIECIDLTQDDDDDDDDAERTLVGSIDLTRDDDGDDDGSAKTLSKRSTPSMATMVDGEAPQCKRTRLEEDGPVV</sequence>
<feature type="region of interest" description="Disordered" evidence="2">
    <location>
        <begin position="282"/>
        <end position="331"/>
    </location>
</feature>
<dbReference type="AlphaFoldDB" id="A0A5C3ERX5"/>
<evidence type="ECO:0000313" key="4">
    <source>
        <dbReference type="EMBL" id="SPO34998.1"/>
    </source>
</evidence>
<gene>
    <name evidence="4" type="ORF">PSFLO_00469</name>
</gene>
<feature type="coiled-coil region" evidence="1">
    <location>
        <begin position="223"/>
        <end position="250"/>
    </location>
</feature>
<organism evidence="4 5">
    <name type="scientific">Pseudozyma flocculosa</name>
    <dbReference type="NCBI Taxonomy" id="84751"/>
    <lineage>
        <taxon>Eukaryota</taxon>
        <taxon>Fungi</taxon>
        <taxon>Dikarya</taxon>
        <taxon>Basidiomycota</taxon>
        <taxon>Ustilaginomycotina</taxon>
        <taxon>Ustilaginomycetes</taxon>
        <taxon>Ustilaginales</taxon>
        <taxon>Ustilaginaceae</taxon>
        <taxon>Pseudozyma</taxon>
    </lineage>
</organism>
<accession>A0A5C3ERX5</accession>
<evidence type="ECO:0000256" key="2">
    <source>
        <dbReference type="SAM" id="MobiDB-lite"/>
    </source>
</evidence>
<feature type="compositionally biased region" description="Polar residues" evidence="2">
    <location>
        <begin position="298"/>
        <end position="308"/>
    </location>
</feature>
<dbReference type="Pfam" id="PF25534">
    <property type="entry name" value="DUF7918"/>
    <property type="match status" value="1"/>
</dbReference>
<keyword evidence="5" id="KW-1185">Reference proteome</keyword>
<feature type="compositionally biased region" description="Basic and acidic residues" evidence="2">
    <location>
        <begin position="322"/>
        <end position="331"/>
    </location>
</feature>
<dbReference type="Proteomes" id="UP000323386">
    <property type="component" value="Unassembled WGS sequence"/>
</dbReference>
<evidence type="ECO:0000256" key="1">
    <source>
        <dbReference type="SAM" id="Coils"/>
    </source>
</evidence>
<protein>
    <recommendedName>
        <fullName evidence="3">DUF7918 domain-containing protein</fullName>
    </recommendedName>
</protein>